<dbReference type="Pfam" id="PF04786">
    <property type="entry name" value="Baculo_DNA_bind"/>
    <property type="match status" value="1"/>
</dbReference>
<sequence>MSKRRSSSDDNSEDVRLSVYNGVEISEISNADEELSLAAQKAMHDRLLCDFTQVVKKPKVEYTWYDELLYNLRIGNYSVVRNETDDLNDLLASIQNKLNLDENWNKMYPKPDTRISIEKAKPPHVVNHIGYRVHGGLMPFYFCDEVTLKFCVGKHGPFMKIFWSKMSAHNRMMANIIICYNGWKGQIIKMQDDVLINIPYNDVNAFVKKFFKISRQRNADIFEKGIKACEKPLMCDTFSEENFNDLFSVNAEESACKPSVKMIMYAELEGYKVGKEKELESVYCQKITEKPYSLAVQPLCFFYVQNEEIDKMLLSK</sequence>
<organism evidence="1 2">
    <name type="scientific">Orgyia leucostigma nucleopolyhedrovirus</name>
    <dbReference type="NCBI Taxonomy" id="490711"/>
    <lineage>
        <taxon>Viruses</taxon>
        <taxon>Viruses incertae sedis</taxon>
        <taxon>Naldaviricetes</taxon>
        <taxon>Lefavirales</taxon>
        <taxon>Baculoviridae</taxon>
        <taxon>Alphabaculovirus</taxon>
        <taxon>Alphabaculovirus orleucostigmae</taxon>
    </lineage>
</organism>
<gene>
    <name evidence="1" type="primary">dbp-2</name>
</gene>
<evidence type="ECO:0000313" key="2">
    <source>
        <dbReference type="Proteomes" id="UP000203316"/>
    </source>
</evidence>
<accession>B0FDS1</accession>
<dbReference type="KEGG" id="vg:5850535"/>
<proteinExistence type="predicted"/>
<dbReference type="Proteomes" id="UP000203316">
    <property type="component" value="Segment"/>
</dbReference>
<dbReference type="EMBL" id="EU309041">
    <property type="protein sequence ID" value="ABY65779.1"/>
    <property type="molecule type" value="Genomic_DNA"/>
</dbReference>
<keyword evidence="2" id="KW-1185">Reference proteome</keyword>
<dbReference type="OrthoDB" id="23658at10239"/>
<dbReference type="GeneID" id="5850535"/>
<name>B0FDS1_9ABAC</name>
<dbReference type="InterPro" id="IPR006871">
    <property type="entry name" value="ssDNA-bd_baculovirus"/>
</dbReference>
<dbReference type="RefSeq" id="YP_001650963.1">
    <property type="nucleotide sequence ID" value="NC_010276.1"/>
</dbReference>
<protein>
    <submittedName>
        <fullName evidence="1">DNA binding protein 2</fullName>
    </submittedName>
</protein>
<evidence type="ECO:0000313" key="1">
    <source>
        <dbReference type="EMBL" id="ABY65779.1"/>
    </source>
</evidence>
<reference evidence="1 2" key="1">
    <citation type="submission" date="2007-11" db="EMBL/GenBank/DDBJ databases">
        <title>Sequence and organization of Orgyia leucostigma nucleopolyhedrovirus genome.</title>
        <authorList>
            <person name="Eveleigh R.J.M."/>
            <person name="Lapointe R."/>
            <person name="Graham R.I."/>
            <person name="Lauzon H.A.M."/>
            <person name="Pavlik L."/>
            <person name="Arif B.M."/>
            <person name="Lucarotti C.J."/>
        </authorList>
    </citation>
    <scope>NUCLEOTIDE SEQUENCE [LARGE SCALE GENOMIC DNA]</scope>
    <source>
        <strain evidence="1">CFS-77</strain>
    </source>
</reference>